<gene>
    <name evidence="2" type="ORF">CTEN210_09655</name>
</gene>
<dbReference type="GO" id="GO:0016788">
    <property type="term" value="F:hydrolase activity, acting on ester bonds"/>
    <property type="evidence" value="ECO:0007669"/>
    <property type="project" value="InterPro"/>
</dbReference>
<dbReference type="EMBL" id="BLLK01000046">
    <property type="protein sequence ID" value="GFH53179.1"/>
    <property type="molecule type" value="Genomic_DNA"/>
</dbReference>
<dbReference type="InterPro" id="IPR001130">
    <property type="entry name" value="TatD-like"/>
</dbReference>
<sequence>MRLLKSAHRISQISATVLAMSSTNRSRTYIFDAHNHVHLSMGSEVPSLSKEEIHQCCIDESNVTRMEDSKQHARNIYQNYSSSYQDGEYHPIGCIAMMSTQPRDFPIVQTIAQELKAYNENKEGDLTLQKGVIECYGIHPWMLQQATQDFDHLPDDIFEGKGPKWLPFLKHYLISNPASHVGEIGLDSARWEMDEETKEKVPIPMDLQIEAFEAQMHIAADLKRSVSIHTVHCWGELMDSLNRIKTERTKLRKEQRQLRKTLKRQLGFETNKDELRNIEKQLEELGDDTLVFPPCMYFHAFGGKTALVDQLDAITRDKASPQASPDVYFGFAPVINFTAPKTMSVMKKIGLKRLVIESDLENYKRVSHDLRENVKFIANCFDVLENEVIEQTMMNAENIYFR</sequence>
<name>A0AAD3H7V6_9STRA</name>
<keyword evidence="1" id="KW-0175">Coiled coil</keyword>
<reference evidence="2 3" key="1">
    <citation type="journal article" date="2021" name="Sci. Rep.">
        <title>The genome of the diatom Chaetoceros tenuissimus carries an ancient integrated fragment of an extant virus.</title>
        <authorList>
            <person name="Hongo Y."/>
            <person name="Kimura K."/>
            <person name="Takaki Y."/>
            <person name="Yoshida Y."/>
            <person name="Baba S."/>
            <person name="Kobayashi G."/>
            <person name="Nagasaki K."/>
            <person name="Hano T."/>
            <person name="Tomaru Y."/>
        </authorList>
    </citation>
    <scope>NUCLEOTIDE SEQUENCE [LARGE SCALE GENOMIC DNA]</scope>
    <source>
        <strain evidence="2 3">NIES-3715</strain>
    </source>
</reference>
<dbReference type="PANTHER" id="PTHR47345">
    <property type="entry name" value="CUT9-INTERACTING PROTEIN SCN1"/>
    <property type="match status" value="1"/>
</dbReference>
<keyword evidence="3" id="KW-1185">Reference proteome</keyword>
<dbReference type="SUPFAM" id="SSF51556">
    <property type="entry name" value="Metallo-dependent hydrolases"/>
    <property type="match status" value="1"/>
</dbReference>
<dbReference type="Proteomes" id="UP001054902">
    <property type="component" value="Unassembled WGS sequence"/>
</dbReference>
<feature type="coiled-coil region" evidence="1">
    <location>
        <begin position="241"/>
        <end position="288"/>
    </location>
</feature>
<protein>
    <submittedName>
        <fullName evidence="2">Uncharacterized protein</fullName>
    </submittedName>
</protein>
<proteinExistence type="predicted"/>
<evidence type="ECO:0000256" key="1">
    <source>
        <dbReference type="SAM" id="Coils"/>
    </source>
</evidence>
<organism evidence="2 3">
    <name type="scientific">Chaetoceros tenuissimus</name>
    <dbReference type="NCBI Taxonomy" id="426638"/>
    <lineage>
        <taxon>Eukaryota</taxon>
        <taxon>Sar</taxon>
        <taxon>Stramenopiles</taxon>
        <taxon>Ochrophyta</taxon>
        <taxon>Bacillariophyta</taxon>
        <taxon>Coscinodiscophyceae</taxon>
        <taxon>Chaetocerotophycidae</taxon>
        <taxon>Chaetocerotales</taxon>
        <taxon>Chaetocerotaceae</taxon>
        <taxon>Chaetoceros</taxon>
    </lineage>
</organism>
<dbReference type="Gene3D" id="3.20.20.140">
    <property type="entry name" value="Metal-dependent hydrolases"/>
    <property type="match status" value="1"/>
</dbReference>
<dbReference type="Pfam" id="PF01026">
    <property type="entry name" value="TatD_DNase"/>
    <property type="match status" value="1"/>
</dbReference>
<evidence type="ECO:0000313" key="3">
    <source>
        <dbReference type="Proteomes" id="UP001054902"/>
    </source>
</evidence>
<dbReference type="AlphaFoldDB" id="A0AAD3H7V6"/>
<comment type="caution">
    <text evidence="2">The sequence shown here is derived from an EMBL/GenBank/DDBJ whole genome shotgun (WGS) entry which is preliminary data.</text>
</comment>
<dbReference type="PANTHER" id="PTHR47345:SF1">
    <property type="entry name" value="CUT9-INTERACTING PROTEIN SCN1"/>
    <property type="match status" value="1"/>
</dbReference>
<dbReference type="InterPro" id="IPR032466">
    <property type="entry name" value="Metal_Hydrolase"/>
</dbReference>
<accession>A0AAD3H7V6</accession>
<evidence type="ECO:0000313" key="2">
    <source>
        <dbReference type="EMBL" id="GFH53179.1"/>
    </source>
</evidence>
<dbReference type="InterPro" id="IPR053044">
    <property type="entry name" value="Metallo-hydrolase/TatD-type"/>
</dbReference>